<dbReference type="HOGENOM" id="CLU_066192_4_0_9"/>
<dbReference type="InterPro" id="IPR010982">
    <property type="entry name" value="Lambda_DNA-bd_dom_sf"/>
</dbReference>
<dbReference type="AlphaFoldDB" id="F3ZZD5"/>
<dbReference type="SUPFAM" id="SSF47413">
    <property type="entry name" value="lambda repressor-like DNA-binding domains"/>
    <property type="match status" value="1"/>
</dbReference>
<dbReference type="STRING" id="697281.Mahau_0541"/>
<dbReference type="RefSeq" id="WP_013780178.1">
    <property type="nucleotide sequence ID" value="NC_015520.1"/>
</dbReference>
<dbReference type="Pfam" id="PF01381">
    <property type="entry name" value="HTH_3"/>
    <property type="match status" value="1"/>
</dbReference>
<proteinExistence type="predicted"/>
<dbReference type="EMBL" id="CP002360">
    <property type="protein sequence ID" value="AEE95745.1"/>
    <property type="molecule type" value="Genomic_DNA"/>
</dbReference>
<dbReference type="GO" id="GO:0003677">
    <property type="term" value="F:DNA binding"/>
    <property type="evidence" value="ECO:0007669"/>
    <property type="project" value="UniProtKB-KW"/>
</dbReference>
<dbReference type="PROSITE" id="PS50943">
    <property type="entry name" value="HTH_CROC1"/>
    <property type="match status" value="1"/>
</dbReference>
<dbReference type="PANTHER" id="PTHR46797">
    <property type="entry name" value="HTH-TYPE TRANSCRIPTIONAL REGULATOR"/>
    <property type="match status" value="1"/>
</dbReference>
<reference evidence="4" key="1">
    <citation type="submission" date="2010-11" db="EMBL/GenBank/DDBJ databases">
        <title>The complete genome of Mahella australiensis DSM 15567.</title>
        <authorList>
            <consortium name="US DOE Joint Genome Institute (JGI-PGF)"/>
            <person name="Lucas S."/>
            <person name="Copeland A."/>
            <person name="Lapidus A."/>
            <person name="Bruce D."/>
            <person name="Goodwin L."/>
            <person name="Pitluck S."/>
            <person name="Kyrpides N."/>
            <person name="Mavromatis K."/>
            <person name="Pagani I."/>
            <person name="Ivanova N."/>
            <person name="Teshima H."/>
            <person name="Brettin T."/>
            <person name="Detter J.C."/>
            <person name="Han C."/>
            <person name="Tapia R."/>
            <person name="Land M."/>
            <person name="Hauser L."/>
            <person name="Markowitz V."/>
            <person name="Cheng J.-F."/>
            <person name="Hugenholtz P."/>
            <person name="Woyke T."/>
            <person name="Wu D."/>
            <person name="Spring S."/>
            <person name="Pukall R."/>
            <person name="Steenblock K."/>
            <person name="Schneider S."/>
            <person name="Klenk H.-P."/>
            <person name="Eisen J.A."/>
        </authorList>
    </citation>
    <scope>NUCLEOTIDE SEQUENCE [LARGE SCALE GENOMIC DNA]</scope>
    <source>
        <strain evidence="4">DSM 15567 / CIP 107919 / 50-1 BON</strain>
    </source>
</reference>
<dbReference type="SMART" id="SM00530">
    <property type="entry name" value="HTH_XRE"/>
    <property type="match status" value="1"/>
</dbReference>
<dbReference type="KEGG" id="mas:Mahau_0541"/>
<dbReference type="OrthoDB" id="371153at2"/>
<protein>
    <submittedName>
        <fullName evidence="3">Helix-turn-helix domain protein</fullName>
    </submittedName>
</protein>
<dbReference type="Proteomes" id="UP000008457">
    <property type="component" value="Chromosome"/>
</dbReference>
<keyword evidence="1" id="KW-0238">DNA-binding</keyword>
<evidence type="ECO:0000256" key="1">
    <source>
        <dbReference type="ARBA" id="ARBA00023125"/>
    </source>
</evidence>
<dbReference type="PANTHER" id="PTHR46797:SF1">
    <property type="entry name" value="METHYLPHOSPHONATE SYNTHASE"/>
    <property type="match status" value="1"/>
</dbReference>
<keyword evidence="4" id="KW-1185">Reference proteome</keyword>
<dbReference type="Gene3D" id="1.10.260.40">
    <property type="entry name" value="lambda repressor-like DNA-binding domains"/>
    <property type="match status" value="1"/>
</dbReference>
<dbReference type="GO" id="GO:0005829">
    <property type="term" value="C:cytosol"/>
    <property type="evidence" value="ECO:0007669"/>
    <property type="project" value="TreeGrafter"/>
</dbReference>
<dbReference type="eggNOG" id="COG1396">
    <property type="taxonomic scope" value="Bacteria"/>
</dbReference>
<sequence>MESIGAKLKSIRKQRGLTLRALGKAANVSHSFIADIESGRSNPSLDTLDALAKALNVSITDIIRDTDYENRQEAIDLAEAILEENVMFDGEPLSLTPEERQSILEFVKTAIKLINQKETKE</sequence>
<evidence type="ECO:0000313" key="4">
    <source>
        <dbReference type="Proteomes" id="UP000008457"/>
    </source>
</evidence>
<evidence type="ECO:0000313" key="3">
    <source>
        <dbReference type="EMBL" id="AEE95745.1"/>
    </source>
</evidence>
<dbReference type="CDD" id="cd00093">
    <property type="entry name" value="HTH_XRE"/>
    <property type="match status" value="1"/>
</dbReference>
<reference evidence="3 4" key="2">
    <citation type="journal article" date="2011" name="Stand. Genomic Sci.">
        <title>Complete genome sequence of Mahella australiensis type strain (50-1 BON).</title>
        <authorList>
            <person name="Sikorski J."/>
            <person name="Teshima H."/>
            <person name="Nolan M."/>
            <person name="Lucas S."/>
            <person name="Hammon N."/>
            <person name="Deshpande S."/>
            <person name="Cheng J.F."/>
            <person name="Pitluck S."/>
            <person name="Liolios K."/>
            <person name="Pagani I."/>
            <person name="Ivanova N."/>
            <person name="Huntemann M."/>
            <person name="Mavromatis K."/>
            <person name="Ovchinikova G."/>
            <person name="Pati A."/>
            <person name="Tapia R."/>
            <person name="Han C."/>
            <person name="Goodwin L."/>
            <person name="Chen A."/>
            <person name="Palaniappan K."/>
            <person name="Land M."/>
            <person name="Hauser L."/>
            <person name="Ngatchou-Djao O.D."/>
            <person name="Rohde M."/>
            <person name="Pukall R."/>
            <person name="Spring S."/>
            <person name="Abt B."/>
            <person name="Goker M."/>
            <person name="Detter J.C."/>
            <person name="Woyke T."/>
            <person name="Bristow J."/>
            <person name="Markowitz V."/>
            <person name="Hugenholtz P."/>
            <person name="Eisen J.A."/>
            <person name="Kyrpides N.C."/>
            <person name="Klenk H.P."/>
            <person name="Lapidus A."/>
        </authorList>
    </citation>
    <scope>NUCLEOTIDE SEQUENCE [LARGE SCALE GENOMIC DNA]</scope>
    <source>
        <strain evidence="4">DSM 15567 / CIP 107919 / 50-1 BON</strain>
    </source>
</reference>
<gene>
    <name evidence="3" type="ordered locus">Mahau_0541</name>
</gene>
<feature type="domain" description="HTH cro/C1-type" evidence="2">
    <location>
        <begin position="8"/>
        <end position="62"/>
    </location>
</feature>
<dbReference type="InterPro" id="IPR001387">
    <property type="entry name" value="Cro/C1-type_HTH"/>
</dbReference>
<accession>F3ZZD5</accession>
<evidence type="ECO:0000259" key="2">
    <source>
        <dbReference type="PROSITE" id="PS50943"/>
    </source>
</evidence>
<dbReference type="GO" id="GO:0003700">
    <property type="term" value="F:DNA-binding transcription factor activity"/>
    <property type="evidence" value="ECO:0007669"/>
    <property type="project" value="TreeGrafter"/>
</dbReference>
<organism evidence="3 4">
    <name type="scientific">Mahella australiensis (strain DSM 15567 / CIP 107919 / 50-1 BON)</name>
    <dbReference type="NCBI Taxonomy" id="697281"/>
    <lineage>
        <taxon>Bacteria</taxon>
        <taxon>Bacillati</taxon>
        <taxon>Bacillota</taxon>
        <taxon>Clostridia</taxon>
        <taxon>Thermoanaerobacterales</taxon>
        <taxon>Thermoanaerobacterales Family IV. Incertae Sedis</taxon>
        <taxon>Mahella</taxon>
    </lineage>
</organism>
<dbReference type="InterPro" id="IPR050807">
    <property type="entry name" value="TransReg_Diox_bact_type"/>
</dbReference>
<name>F3ZZD5_MAHA5</name>